<comment type="caution">
    <text evidence="1">The sequence shown here is derived from an EMBL/GenBank/DDBJ whole genome shotgun (WGS) entry which is preliminary data.</text>
</comment>
<dbReference type="EMBL" id="CAUYUJ010017173">
    <property type="protein sequence ID" value="CAK0872564.1"/>
    <property type="molecule type" value="Genomic_DNA"/>
</dbReference>
<reference evidence="1" key="1">
    <citation type="submission" date="2023-10" db="EMBL/GenBank/DDBJ databases">
        <authorList>
            <person name="Chen Y."/>
            <person name="Shah S."/>
            <person name="Dougan E. K."/>
            <person name="Thang M."/>
            <person name="Chan C."/>
        </authorList>
    </citation>
    <scope>NUCLEOTIDE SEQUENCE [LARGE SCALE GENOMIC DNA]</scope>
</reference>
<evidence type="ECO:0000313" key="2">
    <source>
        <dbReference type="Proteomes" id="UP001189429"/>
    </source>
</evidence>
<accession>A0ABN9VIA3</accession>
<keyword evidence="2" id="KW-1185">Reference proteome</keyword>
<dbReference type="Proteomes" id="UP001189429">
    <property type="component" value="Unassembled WGS sequence"/>
</dbReference>
<feature type="non-terminal residue" evidence="1">
    <location>
        <position position="293"/>
    </location>
</feature>
<name>A0ABN9VIA3_9DINO</name>
<evidence type="ECO:0008006" key="3">
    <source>
        <dbReference type="Google" id="ProtNLM"/>
    </source>
</evidence>
<sequence length="293" mass="31968">MPSDALSPPAFGPFERHLHRLCHSAPGPDLLPYSAWQKAPLGAEILYESLQWVLEGHSLLYGFNFLTGVFIPKGEDWLFMVLQRLNLPGPLMAFLRFLYQDVVCVGSIGGHTSVLFQVLSGIIQGCPASVSLFAWGMDPFIGSFRLLIEDAGRDVFRACADDAGAVLRSLESLPFLADVFGDAQKLAHLTLKVPKCKLVPLAGPYTDGLKRMCETRVASLTPRWTSIDVVPMVKYLGMWIGPGVTPETSLKSPFEKFLDRSKSIGRSGAPTSTAASLYAVRAATTLSYVGQFQ</sequence>
<organism evidence="1 2">
    <name type="scientific">Prorocentrum cordatum</name>
    <dbReference type="NCBI Taxonomy" id="2364126"/>
    <lineage>
        <taxon>Eukaryota</taxon>
        <taxon>Sar</taxon>
        <taxon>Alveolata</taxon>
        <taxon>Dinophyceae</taxon>
        <taxon>Prorocentrales</taxon>
        <taxon>Prorocentraceae</taxon>
        <taxon>Prorocentrum</taxon>
    </lineage>
</organism>
<evidence type="ECO:0000313" key="1">
    <source>
        <dbReference type="EMBL" id="CAK0872564.1"/>
    </source>
</evidence>
<protein>
    <recommendedName>
        <fullName evidence="3">Reverse transcriptase domain-containing protein</fullName>
    </recommendedName>
</protein>
<gene>
    <name evidence="1" type="ORF">PCOR1329_LOCUS57986</name>
</gene>
<proteinExistence type="predicted"/>